<name>A0AA89C2H2_PINIB</name>
<dbReference type="Pfam" id="PF13472">
    <property type="entry name" value="Lipase_GDSL_2"/>
    <property type="match status" value="1"/>
</dbReference>
<organism evidence="2 3">
    <name type="scientific">Pinctada imbricata</name>
    <name type="common">Atlantic pearl-oyster</name>
    <name type="synonym">Pinctada martensii</name>
    <dbReference type="NCBI Taxonomy" id="66713"/>
    <lineage>
        <taxon>Eukaryota</taxon>
        <taxon>Metazoa</taxon>
        <taxon>Spiralia</taxon>
        <taxon>Lophotrochozoa</taxon>
        <taxon>Mollusca</taxon>
        <taxon>Bivalvia</taxon>
        <taxon>Autobranchia</taxon>
        <taxon>Pteriomorphia</taxon>
        <taxon>Pterioida</taxon>
        <taxon>Pterioidea</taxon>
        <taxon>Pteriidae</taxon>
        <taxon>Pinctada</taxon>
    </lineage>
</organism>
<accession>A0AA89C2H2</accession>
<comment type="caution">
    <text evidence="2">The sequence shown here is derived from an EMBL/GenBank/DDBJ whole genome shotgun (WGS) entry which is preliminary data.</text>
</comment>
<dbReference type="EMBL" id="VSWD01000007">
    <property type="protein sequence ID" value="KAK3098712.1"/>
    <property type="molecule type" value="Genomic_DNA"/>
</dbReference>
<feature type="domain" description="SGNH hydrolase-type esterase" evidence="1">
    <location>
        <begin position="35"/>
        <end position="174"/>
    </location>
</feature>
<dbReference type="Proteomes" id="UP001186944">
    <property type="component" value="Unassembled WGS sequence"/>
</dbReference>
<dbReference type="Gene3D" id="3.40.50.1110">
    <property type="entry name" value="SGNH hydrolase"/>
    <property type="match status" value="1"/>
</dbReference>
<dbReference type="InterPro" id="IPR036514">
    <property type="entry name" value="SGNH_hydro_sf"/>
</dbReference>
<proteinExistence type="predicted"/>
<reference evidence="2" key="1">
    <citation type="submission" date="2019-08" db="EMBL/GenBank/DDBJ databases">
        <title>The improved chromosome-level genome for the pearl oyster Pinctada fucata martensii using PacBio sequencing and Hi-C.</title>
        <authorList>
            <person name="Zheng Z."/>
        </authorList>
    </citation>
    <scope>NUCLEOTIDE SEQUENCE</scope>
    <source>
        <strain evidence="2">ZZ-2019</strain>
        <tissue evidence="2">Adductor muscle</tissue>
    </source>
</reference>
<evidence type="ECO:0000313" key="3">
    <source>
        <dbReference type="Proteomes" id="UP001186944"/>
    </source>
</evidence>
<keyword evidence="3" id="KW-1185">Reference proteome</keyword>
<protein>
    <recommendedName>
        <fullName evidence="1">SGNH hydrolase-type esterase domain-containing protein</fullName>
    </recommendedName>
</protein>
<gene>
    <name evidence="2" type="ORF">FSP39_022328</name>
</gene>
<evidence type="ECO:0000313" key="2">
    <source>
        <dbReference type="EMBL" id="KAK3098712.1"/>
    </source>
</evidence>
<dbReference type="InterPro" id="IPR013830">
    <property type="entry name" value="SGNH_hydro"/>
</dbReference>
<evidence type="ECO:0000259" key="1">
    <source>
        <dbReference type="Pfam" id="PF13472"/>
    </source>
</evidence>
<sequence>MNKLAIVGHSFVARLEDSLQGSKIRTIFPYGKDLGLDADVKYFGLRGATTKTYLNSREMVSCELFRPTRVFVQVGGNDISKNSTVISVCEGIRDIVEHLLRIDSVNAVIIGSIFPRRKPRGVSEDYYYNEARKINNFLERHYADHSRVYFWKLRGLQLPKKNIFINDGVHLNDDATATYARQIRMALKCDSIK</sequence>
<dbReference type="AlphaFoldDB" id="A0AA89C2H2"/>
<dbReference type="SUPFAM" id="SSF52266">
    <property type="entry name" value="SGNH hydrolase"/>
    <property type="match status" value="1"/>
</dbReference>